<dbReference type="InterPro" id="IPR027806">
    <property type="entry name" value="HARBI1_dom"/>
</dbReference>
<dbReference type="OrthoDB" id="111228at2759"/>
<name>A0A9W7A294_9STRA</name>
<evidence type="ECO:0000313" key="4">
    <source>
        <dbReference type="EMBL" id="GMH60055.1"/>
    </source>
</evidence>
<feature type="non-terminal residue" evidence="4">
    <location>
        <position position="1"/>
    </location>
</feature>
<evidence type="ECO:0000313" key="5">
    <source>
        <dbReference type="Proteomes" id="UP001165082"/>
    </source>
</evidence>
<evidence type="ECO:0000259" key="3">
    <source>
        <dbReference type="Pfam" id="PF13359"/>
    </source>
</evidence>
<dbReference type="Pfam" id="PF13359">
    <property type="entry name" value="DDE_Tnp_4"/>
    <property type="match status" value="1"/>
</dbReference>
<feature type="domain" description="DDE Tnp4" evidence="3">
    <location>
        <begin position="159"/>
        <end position="324"/>
    </location>
</feature>
<accession>A0A9W7A294</accession>
<sequence>QITIQRLDDAYGDTGFSKEHLLVLMEQLNVPTTYTHRGRHFRGEHSLISLLYLLRKSNASQDELSRRFGGSSCGYTHVIDYMMGLILPWARKLEHPFAVEIWSECFQTFTDRIQKVASANGYDFDRGHFGCVGFIDGSIYETKTPQATTLRLAAAGFVPGNGRLESAFYTGHAKLHGMKKQAVVGPNGCFMSVQARQSANNNDLGSYNNSGLHESMSELCRDDHDGKNYYFYGDGIYRCIGLRAHVRGPFKTHGNVHPGQAHELEDRKAQNKAMGACRVAVENAFAGLKGQFQHLANWKNHSLLTNDGYNRFADKVLVAALLYNLRNLLSGNQISQQFGYTQDQLPTVHEYLDCLLSIQE</sequence>
<keyword evidence="5" id="KW-1185">Reference proteome</keyword>
<comment type="caution">
    <text evidence="4">The sequence shown here is derived from an EMBL/GenBank/DDBJ whole genome shotgun (WGS) entry which is preliminary data.</text>
</comment>
<gene>
    <name evidence="4" type="ORF">TrRE_jg4940</name>
</gene>
<reference evidence="4" key="1">
    <citation type="submission" date="2022-07" db="EMBL/GenBank/DDBJ databases">
        <title>Genome analysis of Parmales, a sister group of diatoms, reveals the evolutionary specialization of diatoms from phago-mixotrophs to photoautotrophs.</title>
        <authorList>
            <person name="Ban H."/>
            <person name="Sato S."/>
            <person name="Yoshikawa S."/>
            <person name="Kazumasa Y."/>
            <person name="Nakamura Y."/>
            <person name="Ichinomiya M."/>
            <person name="Saitoh K."/>
            <person name="Sato N."/>
            <person name="Blanc-Mathieu R."/>
            <person name="Endo H."/>
            <person name="Kuwata A."/>
            <person name="Ogata H."/>
        </authorList>
    </citation>
    <scope>NUCLEOTIDE SEQUENCE</scope>
</reference>
<evidence type="ECO:0000256" key="1">
    <source>
        <dbReference type="ARBA" id="ARBA00001968"/>
    </source>
</evidence>
<dbReference type="GO" id="GO:0046872">
    <property type="term" value="F:metal ion binding"/>
    <property type="evidence" value="ECO:0007669"/>
    <property type="project" value="UniProtKB-KW"/>
</dbReference>
<comment type="cofactor">
    <cofactor evidence="1">
        <name>a divalent metal cation</name>
        <dbReference type="ChEBI" id="CHEBI:60240"/>
    </cofactor>
</comment>
<dbReference type="AlphaFoldDB" id="A0A9W7A294"/>
<evidence type="ECO:0000256" key="2">
    <source>
        <dbReference type="ARBA" id="ARBA00022723"/>
    </source>
</evidence>
<keyword evidence="2" id="KW-0479">Metal-binding</keyword>
<dbReference type="EMBL" id="BRXZ01003693">
    <property type="protein sequence ID" value="GMH60055.1"/>
    <property type="molecule type" value="Genomic_DNA"/>
</dbReference>
<proteinExistence type="predicted"/>
<dbReference type="Proteomes" id="UP001165082">
    <property type="component" value="Unassembled WGS sequence"/>
</dbReference>
<organism evidence="4 5">
    <name type="scientific">Triparma retinervis</name>
    <dbReference type="NCBI Taxonomy" id="2557542"/>
    <lineage>
        <taxon>Eukaryota</taxon>
        <taxon>Sar</taxon>
        <taxon>Stramenopiles</taxon>
        <taxon>Ochrophyta</taxon>
        <taxon>Bolidophyceae</taxon>
        <taxon>Parmales</taxon>
        <taxon>Triparmaceae</taxon>
        <taxon>Triparma</taxon>
    </lineage>
</organism>
<protein>
    <recommendedName>
        <fullName evidence="3">DDE Tnp4 domain-containing protein</fullName>
    </recommendedName>
</protein>